<dbReference type="EMBL" id="PGGH01321177">
    <property type="protein sequence ID" value="NIG61565.1"/>
    <property type="molecule type" value="Genomic_DNA"/>
</dbReference>
<evidence type="ECO:0000256" key="1">
    <source>
        <dbReference type="SAM" id="MobiDB-lite"/>
    </source>
</evidence>
<sequence length="391" mass="40298">MLGSSIQTFAPSQEVGSGIHSDEAAEKELTSVVAENGTGLVGSLELEEEQPELKMCGYNGSVPSVESLHQEVSVLVPDPTVSCLDDPSHLPDQLEDTPILSEVSLEPFNTLAPEPVTGGLYGIDDTELMGAEDKLPLEDSPGISALDCPSLNNATAFSLLADDSQTSASIFASPTSPPVLGESVLQAILSLWILDTSFDLNNGSDAEQEEMETQASDFPPSLTQPTPDQSSTLQLRTAASPAVSPTASPAVSLAVSPAASPEISPEVSPAASPEISPAISPAAFPTVSPTSSAALPPVSSEVSLTASPVTSPKASPAPSPAAVFPAASPADKNVSSFLETTADLEEITGEGVTPSGSGDVLRRRIATPEEVRLPLQHGLLVITKSEFCFKF</sequence>
<organism evidence="2 3">
    <name type="scientific">Pontoporia blainvillei</name>
    <name type="common">Franciscana</name>
    <name type="synonym">Delphinus blainvillei</name>
    <dbReference type="NCBI Taxonomy" id="48723"/>
    <lineage>
        <taxon>Eukaryota</taxon>
        <taxon>Metazoa</taxon>
        <taxon>Chordata</taxon>
        <taxon>Craniata</taxon>
        <taxon>Vertebrata</taxon>
        <taxon>Euteleostomi</taxon>
        <taxon>Mammalia</taxon>
        <taxon>Eutheria</taxon>
        <taxon>Laurasiatheria</taxon>
        <taxon>Artiodactyla</taxon>
        <taxon>Whippomorpha</taxon>
        <taxon>Cetacea</taxon>
        <taxon>Odontoceti</taxon>
        <taxon>Pontoporiidae</taxon>
        <taxon>Pontoporia</taxon>
    </lineage>
</organism>
<protein>
    <submittedName>
        <fullName evidence="2">Bromodomain adjacent to zinc finger domain protein 2A</fullName>
    </submittedName>
</protein>
<evidence type="ECO:0000313" key="3">
    <source>
        <dbReference type="Proteomes" id="UP001165941"/>
    </source>
</evidence>
<comment type="caution">
    <text evidence="2">The sequence shown here is derived from an EMBL/GenBank/DDBJ whole genome shotgun (WGS) entry which is preliminary data.</text>
</comment>
<proteinExistence type="predicted"/>
<keyword evidence="3" id="KW-1185">Reference proteome</keyword>
<dbReference type="Proteomes" id="UP001165941">
    <property type="component" value="Unassembled WGS sequence"/>
</dbReference>
<reference evidence="2" key="1">
    <citation type="submission" date="2018-05" db="EMBL/GenBank/DDBJ databases">
        <authorList>
            <person name="Pedro S.L.S."/>
            <person name="Freitas R.C."/>
            <person name="Barreto A.S."/>
            <person name="Lima A.O.S."/>
        </authorList>
    </citation>
    <scope>NUCLEOTIDE SEQUENCE</scope>
    <source>
        <strain evidence="2">BP203</strain>
        <tissue evidence="2">Muscle</tissue>
    </source>
</reference>
<feature type="compositionally biased region" description="Polar residues" evidence="1">
    <location>
        <begin position="213"/>
        <end position="237"/>
    </location>
</feature>
<feature type="region of interest" description="Disordered" evidence="1">
    <location>
        <begin position="306"/>
        <end position="326"/>
    </location>
</feature>
<feature type="compositionally biased region" description="Polar residues" evidence="1">
    <location>
        <begin position="1"/>
        <end position="15"/>
    </location>
</feature>
<gene>
    <name evidence="2" type="ORF">BU61_10465</name>
</gene>
<evidence type="ECO:0000313" key="2">
    <source>
        <dbReference type="EMBL" id="NIG61565.1"/>
    </source>
</evidence>
<name>A0ABX0SA79_PONBL</name>
<feature type="region of interest" description="Disordered" evidence="1">
    <location>
        <begin position="203"/>
        <end position="241"/>
    </location>
</feature>
<feature type="region of interest" description="Disordered" evidence="1">
    <location>
        <begin position="1"/>
        <end position="24"/>
    </location>
</feature>
<accession>A0ABX0SA79</accession>